<protein>
    <submittedName>
        <fullName evidence="4">Acyl carrier protein</fullName>
    </submittedName>
</protein>
<evidence type="ECO:0000256" key="2">
    <source>
        <dbReference type="ARBA" id="ARBA00022553"/>
    </source>
</evidence>
<evidence type="ECO:0000259" key="3">
    <source>
        <dbReference type="PROSITE" id="PS50075"/>
    </source>
</evidence>
<proteinExistence type="predicted"/>
<dbReference type="AlphaFoldDB" id="A0A345XLM3"/>
<dbReference type="EMBL" id="CP031320">
    <property type="protein sequence ID" value="AXK32539.1"/>
    <property type="molecule type" value="Genomic_DNA"/>
</dbReference>
<evidence type="ECO:0000313" key="4">
    <source>
        <dbReference type="EMBL" id="AXK32539.1"/>
    </source>
</evidence>
<dbReference type="PROSITE" id="PS50075">
    <property type="entry name" value="CARRIER"/>
    <property type="match status" value="1"/>
</dbReference>
<keyword evidence="2" id="KW-0597">Phosphoprotein</keyword>
<feature type="domain" description="Carrier" evidence="3">
    <location>
        <begin position="8"/>
        <end position="83"/>
    </location>
</feature>
<organism evidence="4 5">
    <name type="scientific">Streptomyces armeniacus</name>
    <dbReference type="NCBI Taxonomy" id="83291"/>
    <lineage>
        <taxon>Bacteria</taxon>
        <taxon>Bacillati</taxon>
        <taxon>Actinomycetota</taxon>
        <taxon>Actinomycetes</taxon>
        <taxon>Kitasatosporales</taxon>
        <taxon>Streptomycetaceae</taxon>
        <taxon>Streptomyces</taxon>
    </lineage>
</organism>
<dbReference type="InterPro" id="IPR009081">
    <property type="entry name" value="PP-bd_ACP"/>
</dbReference>
<dbReference type="RefSeq" id="WP_208876816.1">
    <property type="nucleotide sequence ID" value="NZ_CP031320.1"/>
</dbReference>
<reference evidence="4 5" key="1">
    <citation type="submission" date="2018-07" db="EMBL/GenBank/DDBJ databases">
        <title>Draft genome of the type strain Streptomyces armeniacus ATCC 15676.</title>
        <authorList>
            <person name="Labana P."/>
            <person name="Gosse J.T."/>
            <person name="Boddy C.N."/>
        </authorList>
    </citation>
    <scope>NUCLEOTIDE SEQUENCE [LARGE SCALE GENOMIC DNA]</scope>
    <source>
        <strain evidence="4 5">ATCC 15676</strain>
    </source>
</reference>
<keyword evidence="5" id="KW-1185">Reference proteome</keyword>
<keyword evidence="1" id="KW-0596">Phosphopantetheine</keyword>
<evidence type="ECO:0000256" key="1">
    <source>
        <dbReference type="ARBA" id="ARBA00022450"/>
    </source>
</evidence>
<dbReference type="Pfam" id="PF00550">
    <property type="entry name" value="PP-binding"/>
    <property type="match status" value="1"/>
</dbReference>
<dbReference type="InterPro" id="IPR036736">
    <property type="entry name" value="ACP-like_sf"/>
</dbReference>
<dbReference type="Gene3D" id="1.10.1200.10">
    <property type="entry name" value="ACP-like"/>
    <property type="match status" value="1"/>
</dbReference>
<dbReference type="InterPro" id="IPR006162">
    <property type="entry name" value="Ppantetheine_attach_site"/>
</dbReference>
<sequence>MTTNPTFSMDELQRLLLTDSVEGAAVDIAAAADTPFQELGYDSLAMLELVCRVGREYGVSLPEDAEKAMTTPNEAVRYIGRSLADARLEPGLGRTA</sequence>
<dbReference type="KEGG" id="sarm:DVA86_07635"/>
<evidence type="ECO:0000313" key="5">
    <source>
        <dbReference type="Proteomes" id="UP000254425"/>
    </source>
</evidence>
<gene>
    <name evidence="4" type="ORF">DVA86_07635</name>
</gene>
<accession>A0A345XLM3</accession>
<dbReference type="Proteomes" id="UP000254425">
    <property type="component" value="Chromosome"/>
</dbReference>
<name>A0A345XLM3_9ACTN</name>
<dbReference type="SUPFAM" id="SSF47336">
    <property type="entry name" value="ACP-like"/>
    <property type="match status" value="1"/>
</dbReference>
<dbReference type="PROSITE" id="PS00012">
    <property type="entry name" value="PHOSPHOPANTETHEINE"/>
    <property type="match status" value="1"/>
</dbReference>